<keyword evidence="2" id="KW-0472">Membrane</keyword>
<gene>
    <name evidence="4" type="ORF">J3495_04035</name>
</gene>
<dbReference type="SUPFAM" id="SSF82171">
    <property type="entry name" value="DPP6 N-terminal domain-like"/>
    <property type="match status" value="1"/>
</dbReference>
<evidence type="ECO:0000256" key="2">
    <source>
        <dbReference type="SAM" id="Phobius"/>
    </source>
</evidence>
<evidence type="ECO:0000259" key="3">
    <source>
        <dbReference type="Pfam" id="PF00326"/>
    </source>
</evidence>
<accession>A0A940XCQ6</accession>
<dbReference type="InterPro" id="IPR001375">
    <property type="entry name" value="Peptidase_S9_cat"/>
</dbReference>
<protein>
    <submittedName>
        <fullName evidence="4">Prolyl oligopeptidase family serine peptidase</fullName>
    </submittedName>
</protein>
<dbReference type="RefSeq" id="WP_210665289.1">
    <property type="nucleotide sequence ID" value="NZ_JAGFBV010000004.1"/>
</dbReference>
<organism evidence="4 5">
    <name type="scientific">Flavobacterium geliluteum</name>
    <dbReference type="NCBI Taxonomy" id="2816120"/>
    <lineage>
        <taxon>Bacteria</taxon>
        <taxon>Pseudomonadati</taxon>
        <taxon>Bacteroidota</taxon>
        <taxon>Flavobacteriia</taxon>
        <taxon>Flavobacteriales</taxon>
        <taxon>Flavobacteriaceae</taxon>
        <taxon>Flavobacterium</taxon>
    </lineage>
</organism>
<evidence type="ECO:0000313" key="5">
    <source>
        <dbReference type="Proteomes" id="UP000675047"/>
    </source>
</evidence>
<dbReference type="PANTHER" id="PTHR42776:SF27">
    <property type="entry name" value="DIPEPTIDYL PEPTIDASE FAMILY MEMBER 6"/>
    <property type="match status" value="1"/>
</dbReference>
<proteinExistence type="predicted"/>
<dbReference type="AlphaFoldDB" id="A0A940XCQ6"/>
<name>A0A940XCQ6_9FLAO</name>
<keyword evidence="1" id="KW-0378">Hydrolase</keyword>
<evidence type="ECO:0000256" key="1">
    <source>
        <dbReference type="ARBA" id="ARBA00022801"/>
    </source>
</evidence>
<dbReference type="PANTHER" id="PTHR42776">
    <property type="entry name" value="SERINE PEPTIDASE S9 FAMILY MEMBER"/>
    <property type="match status" value="1"/>
</dbReference>
<reference evidence="4 5" key="1">
    <citation type="submission" date="2021-03" db="EMBL/GenBank/DDBJ databases">
        <title>Flavobacterium Flabelliformis Sp. Nov. And Flavobacterium Geliluteum Sp. Nov., Two Novel Multidrug Resistant Psychrophilic Species Isolated From Antarctica.</title>
        <authorList>
            <person name="Kralova S."/>
            <person name="Busse H.J."/>
            <person name="Bezdicek M."/>
            <person name="Nykrynova M."/>
            <person name="Kroupova E."/>
            <person name="Krsek D."/>
            <person name="Sedlacek I."/>
        </authorList>
    </citation>
    <scope>NUCLEOTIDE SEQUENCE [LARGE SCALE GENOMIC DNA]</scope>
    <source>
        <strain evidence="4 5">P7388</strain>
    </source>
</reference>
<dbReference type="EMBL" id="JAGFBV010000004">
    <property type="protein sequence ID" value="MBP4137249.1"/>
    <property type="molecule type" value="Genomic_DNA"/>
</dbReference>
<sequence length="892" mass="102937">MIHFGTRKHFSPLSSSLLLNARLHFFLILFLILPLVACSLWGQAVQKKDLTAADYPLWGTLSLEKISPDQNWISYTMTYQNNVDTLFVRNAVSLKTFSFVAIEHSLFTKKNVFVCQNNEGLQITDLNTGKQQYMPSINQFDYSAPADLLLLTINLPRDKKRLILQTPNGKVVKKIADVTDFSLSPNQQHLIYGTIIKGRHTVILLNLKDTAKQKLIPSNVEDVSFGFTWHKDGKTVAFVTRSTEITKTALFYYTLENDKLYHLDLAILSNFSKNTFIPADFTFKISISDDMQKVFFTTKNNNPLTENRNTSNVEIWNSNDKSLFVEREKDGPSSTVPSVGIWLPFSDMATELTTSELPKLMLSGNQQYALLFNPKDYEPQFVIKPGPSDIYIVNLKTFEKQLFLKKHSAHFLELIPSPTGNYISYFKDGHWWVYTIADNTHRNITAGMNVKFTPEDLSYSIAAKNSNAGWSLGDKEMLLYDEFDLWAIKPDGTSFRRLTHGRELKIKYRLANIPGRQPYIFIYDALKLDSFDLEKELILHGQGDDGKTGYFKWNKDSGEKTISFNESYIDQLTYTSEKQNLFYREQKFDLSPQLMVLKKDSNPICIFQSNPQQKKYHWGRSELIDYQNATGIKMKGVLRYPANYDAKKKYPMIVHVYQRQYDQHHKYVNPTLYMEDEDNDTLWSTQGYFVLLPDIIVEYDTLGYSALDCVLAAVKEVLAKEIINPEKIGLMGHSFGGYETSFIITQTNLFAAAIASASSTDLTSFYFTLAKNFSYPNMYRFANGQWKITQTPFEDPEIYWRNSPITYANKVNTPLLLWTGKEDYNIDPHQTMEFYFALRSLRKKCIMLLYPDEGHGISKPINQKDMTHRIQQWFAYYLKDDLSAEWITQGVK</sequence>
<keyword evidence="2" id="KW-1133">Transmembrane helix</keyword>
<dbReference type="GO" id="GO:0004252">
    <property type="term" value="F:serine-type endopeptidase activity"/>
    <property type="evidence" value="ECO:0007669"/>
    <property type="project" value="TreeGrafter"/>
</dbReference>
<dbReference type="SUPFAM" id="SSF53474">
    <property type="entry name" value="alpha/beta-Hydrolases"/>
    <property type="match status" value="1"/>
</dbReference>
<dbReference type="Proteomes" id="UP000675047">
    <property type="component" value="Unassembled WGS sequence"/>
</dbReference>
<feature type="domain" description="Peptidase S9 prolyl oligopeptidase catalytic" evidence="3">
    <location>
        <begin position="707"/>
        <end position="880"/>
    </location>
</feature>
<dbReference type="Gene3D" id="3.40.50.1820">
    <property type="entry name" value="alpha/beta hydrolase"/>
    <property type="match status" value="1"/>
</dbReference>
<dbReference type="Gene3D" id="2.130.10.120">
    <property type="entry name" value="Prolyl oligopeptidase, N-terminal domain"/>
    <property type="match status" value="1"/>
</dbReference>
<keyword evidence="5" id="KW-1185">Reference proteome</keyword>
<dbReference type="GO" id="GO:0006508">
    <property type="term" value="P:proteolysis"/>
    <property type="evidence" value="ECO:0007669"/>
    <property type="project" value="InterPro"/>
</dbReference>
<comment type="caution">
    <text evidence="4">The sequence shown here is derived from an EMBL/GenBank/DDBJ whole genome shotgun (WGS) entry which is preliminary data.</text>
</comment>
<feature type="transmembrane region" description="Helical" evidence="2">
    <location>
        <begin position="21"/>
        <end position="42"/>
    </location>
</feature>
<dbReference type="Pfam" id="PF00326">
    <property type="entry name" value="Peptidase_S9"/>
    <property type="match status" value="1"/>
</dbReference>
<dbReference type="InterPro" id="IPR029058">
    <property type="entry name" value="AB_hydrolase_fold"/>
</dbReference>
<keyword evidence="2" id="KW-0812">Transmembrane</keyword>
<evidence type="ECO:0000313" key="4">
    <source>
        <dbReference type="EMBL" id="MBP4137249.1"/>
    </source>
</evidence>